<accession>A0A9Q3BGN6</accession>
<dbReference type="Proteomes" id="UP000765509">
    <property type="component" value="Unassembled WGS sequence"/>
</dbReference>
<dbReference type="AlphaFoldDB" id="A0A9Q3BGN6"/>
<name>A0A9Q3BGN6_9BASI</name>
<protein>
    <submittedName>
        <fullName evidence="1">Uncharacterized protein</fullName>
    </submittedName>
</protein>
<evidence type="ECO:0000313" key="2">
    <source>
        <dbReference type="Proteomes" id="UP000765509"/>
    </source>
</evidence>
<proteinExistence type="predicted"/>
<comment type="caution">
    <text evidence="1">The sequence shown here is derived from an EMBL/GenBank/DDBJ whole genome shotgun (WGS) entry which is preliminary data.</text>
</comment>
<evidence type="ECO:0000313" key="1">
    <source>
        <dbReference type="EMBL" id="MBW0465361.1"/>
    </source>
</evidence>
<sequence length="219" mass="26249">MEDLSIENINDKLRILKNHVLEIVNITNLFATHLARGDKERQKLKDEIIAHVEEICKNYEPSSHAPRHSTPFTEEKRSVKASLTPFFLGENVISAKDIPKLQEWPTFSGEVKYKNIEFIRTVYILQQYFHIPDEIIVCKMHSLLTRTSNKWYYKMRQEDEKHDWYWWISEKNTKWANNSWWFRMENCFESAIFNSEKDKPFTAFLKQKDRLSAQICLTQ</sequence>
<keyword evidence="2" id="KW-1185">Reference proteome</keyword>
<dbReference type="EMBL" id="AVOT02001019">
    <property type="protein sequence ID" value="MBW0465361.1"/>
    <property type="molecule type" value="Genomic_DNA"/>
</dbReference>
<organism evidence="1 2">
    <name type="scientific">Austropuccinia psidii MF-1</name>
    <dbReference type="NCBI Taxonomy" id="1389203"/>
    <lineage>
        <taxon>Eukaryota</taxon>
        <taxon>Fungi</taxon>
        <taxon>Dikarya</taxon>
        <taxon>Basidiomycota</taxon>
        <taxon>Pucciniomycotina</taxon>
        <taxon>Pucciniomycetes</taxon>
        <taxon>Pucciniales</taxon>
        <taxon>Sphaerophragmiaceae</taxon>
        <taxon>Austropuccinia</taxon>
    </lineage>
</organism>
<reference evidence="1" key="1">
    <citation type="submission" date="2021-03" db="EMBL/GenBank/DDBJ databases">
        <title>Draft genome sequence of rust myrtle Austropuccinia psidii MF-1, a brazilian biotype.</title>
        <authorList>
            <person name="Quecine M.C."/>
            <person name="Pachon D.M.R."/>
            <person name="Bonatelli M.L."/>
            <person name="Correr F.H."/>
            <person name="Franceschini L.M."/>
            <person name="Leite T.F."/>
            <person name="Margarido G.R.A."/>
            <person name="Almeida C.A."/>
            <person name="Ferrarezi J.A."/>
            <person name="Labate C.A."/>
        </authorList>
    </citation>
    <scope>NUCLEOTIDE SEQUENCE</scope>
    <source>
        <strain evidence="1">MF-1</strain>
    </source>
</reference>
<gene>
    <name evidence="1" type="ORF">O181_005076</name>
</gene>